<dbReference type="GO" id="GO:0016020">
    <property type="term" value="C:membrane"/>
    <property type="evidence" value="ECO:0007669"/>
    <property type="project" value="InterPro"/>
</dbReference>
<evidence type="ECO:0000313" key="4">
    <source>
        <dbReference type="EMBL" id="AEI42692.1"/>
    </source>
</evidence>
<dbReference type="Pfam" id="PF00015">
    <property type="entry name" value="MCPsignal"/>
    <property type="match status" value="1"/>
</dbReference>
<dbReference type="EMBL" id="CP002869">
    <property type="protein sequence ID" value="AEI42692.1"/>
    <property type="molecule type" value="Genomic_DNA"/>
</dbReference>
<proteinExistence type="predicted"/>
<dbReference type="InterPro" id="IPR004089">
    <property type="entry name" value="MCPsignal_dom"/>
</dbReference>
<reference evidence="5" key="1">
    <citation type="submission" date="2011-06" db="EMBL/GenBank/DDBJ databases">
        <title>Complete genome sequence of Paenibacillus mucilaginosus KNP414.</title>
        <authorList>
            <person name="Wang J."/>
            <person name="Hu S."/>
            <person name="Hu X."/>
            <person name="Zhang B."/>
            <person name="Dong D."/>
            <person name="Zhang S."/>
            <person name="Zhao K."/>
            <person name="Wu D."/>
        </authorList>
    </citation>
    <scope>NUCLEOTIDE SEQUENCE [LARGE SCALE GENOMIC DNA]</scope>
    <source>
        <strain evidence="5">KNP414</strain>
    </source>
</reference>
<name>F8FFR5_PAEMK</name>
<dbReference type="SMART" id="SM00283">
    <property type="entry name" value="MA"/>
    <property type="match status" value="1"/>
</dbReference>
<reference evidence="4 5" key="2">
    <citation type="journal article" date="2013" name="Genome Announc.">
        <title>Genome Sequence of Growth-Improving Paenibacillus mucilaginosus Strain KNP414.</title>
        <authorList>
            <person name="Lu J.J."/>
            <person name="Wang J.F."/>
            <person name="Hu X.F."/>
        </authorList>
    </citation>
    <scope>NUCLEOTIDE SEQUENCE [LARGE SCALE GENOMIC DNA]</scope>
    <source>
        <strain evidence="4 5">KNP414</strain>
    </source>
</reference>
<dbReference type="SUPFAM" id="SSF58104">
    <property type="entry name" value="Methyl-accepting chemotaxis protein (MCP) signaling domain"/>
    <property type="match status" value="1"/>
</dbReference>
<evidence type="ECO:0000256" key="1">
    <source>
        <dbReference type="ARBA" id="ARBA00023224"/>
    </source>
</evidence>
<dbReference type="Proteomes" id="UP000006620">
    <property type="component" value="Chromosome"/>
</dbReference>
<evidence type="ECO:0000259" key="3">
    <source>
        <dbReference type="PROSITE" id="PS50111"/>
    </source>
</evidence>
<evidence type="ECO:0000313" key="5">
    <source>
        <dbReference type="Proteomes" id="UP000006620"/>
    </source>
</evidence>
<dbReference type="PANTHER" id="PTHR32089">
    <property type="entry name" value="METHYL-ACCEPTING CHEMOTAXIS PROTEIN MCPB"/>
    <property type="match status" value="1"/>
</dbReference>
<dbReference type="PROSITE" id="PS50111">
    <property type="entry name" value="CHEMOTAXIS_TRANSDUC_2"/>
    <property type="match status" value="1"/>
</dbReference>
<sequence length="220" mass="23115">MVGSLKTLIREVDESSAQVAASSERLTASAGTTSGVTGHIAELMQELASQTERQTASVHASKQAVDEMSVQVDRMARDTDQAAAEAQSAETQTASGLQAIQSAVEGMDCVDTMTARMNGIIESLAARSVEITEMNRVIRAVAVQTNMLALNAGIEAARAGVHGQGFSVVAAEIRKLAEQCAASSAAEEQLASMQEIAHSSAQLSSMADELGRMLRRFKTT</sequence>
<evidence type="ECO:0000256" key="2">
    <source>
        <dbReference type="PROSITE-ProRule" id="PRU00284"/>
    </source>
</evidence>
<accession>F8FFR5</accession>
<organism evidence="4 5">
    <name type="scientific">Paenibacillus mucilaginosus (strain KNP414)</name>
    <dbReference type="NCBI Taxonomy" id="1036673"/>
    <lineage>
        <taxon>Bacteria</taxon>
        <taxon>Bacillati</taxon>
        <taxon>Bacillota</taxon>
        <taxon>Bacilli</taxon>
        <taxon>Bacillales</taxon>
        <taxon>Paenibacillaceae</taxon>
        <taxon>Paenibacillus</taxon>
    </lineage>
</organism>
<dbReference type="Gene3D" id="1.10.287.950">
    <property type="entry name" value="Methyl-accepting chemotaxis protein"/>
    <property type="match status" value="1"/>
</dbReference>
<protein>
    <submittedName>
        <fullName evidence="4">Methyl-accepting chemotaxis sensory transducer</fullName>
    </submittedName>
</protein>
<dbReference type="HOGENOM" id="CLU_1254921_0_0_9"/>
<gene>
    <name evidence="4" type="ordered locus">KNP414_04160</name>
</gene>
<dbReference type="RefSeq" id="WP_013917848.1">
    <property type="nucleotide sequence ID" value="NC_015690.1"/>
</dbReference>
<dbReference type="PATRIC" id="fig|1036673.3.peg.3834"/>
<dbReference type="KEGG" id="pms:KNP414_04160"/>
<dbReference type="PANTHER" id="PTHR32089:SF112">
    <property type="entry name" value="LYSOZYME-LIKE PROTEIN-RELATED"/>
    <property type="match status" value="1"/>
</dbReference>
<feature type="domain" description="Methyl-accepting transducer" evidence="3">
    <location>
        <begin position="29"/>
        <end position="184"/>
    </location>
</feature>
<dbReference type="AlphaFoldDB" id="F8FFR5"/>
<dbReference type="GO" id="GO:0007165">
    <property type="term" value="P:signal transduction"/>
    <property type="evidence" value="ECO:0007669"/>
    <property type="project" value="UniProtKB-KW"/>
</dbReference>
<keyword evidence="1 2" id="KW-0807">Transducer</keyword>